<evidence type="ECO:0000256" key="1">
    <source>
        <dbReference type="SAM" id="MobiDB-lite"/>
    </source>
</evidence>
<evidence type="ECO:0000313" key="3">
    <source>
        <dbReference type="Proteomes" id="UP000239415"/>
    </source>
</evidence>
<dbReference type="Proteomes" id="UP000239415">
    <property type="component" value="Unassembled WGS sequence"/>
</dbReference>
<reference evidence="2 3" key="1">
    <citation type="submission" date="2018-03" db="EMBL/GenBank/DDBJ databases">
        <title>Genomic Encyclopedia of Archaeal and Bacterial Type Strains, Phase II (KMG-II): from individual species to whole genera.</title>
        <authorList>
            <person name="Goeker M."/>
        </authorList>
    </citation>
    <scope>NUCLEOTIDE SEQUENCE [LARGE SCALE GENOMIC DNA]</scope>
    <source>
        <strain evidence="2 3">DSM 43146</strain>
    </source>
</reference>
<dbReference type="InterPro" id="IPR047790">
    <property type="entry name" value="MCP_Sipho"/>
</dbReference>
<dbReference type="NCBIfam" id="NF033847">
    <property type="entry name" value="MCP_Sipho"/>
    <property type="match status" value="1"/>
</dbReference>
<sequence>MAFEILESLDGLDLETLTQLEQDAVEAFDSLRDDPELSSEGLVRLRGLATFVQEVRAERGRIEHAAAQVVAELDGLAAAVHGADDEQPENDEVLESAGDPDGDAADPGEVQPEAEPVEPAPAVVASLARRAARRQPKPKVAGAGRHAVFRAAADVPNVPHGHRFSSVDEIASAFDDKFAGFPSFGSAVQTRIKQTVVRVELPQSESLVAGAGLNDFDVVEKAASEQRLNGGNLVAAGGWGAPSETIWELCEGLETNEGLVDLPAISVPRAGGVKYPNNLDFRDLYSAVGFVQTEADSLAGTDKPSYRVPVPSFAETRLEVDGVQIEHDIVQNAVWPELTRDVVRRAMAAHEHKMNARYLAKMATAPANTTAFTLTLGSDIDGDRTTSGVLGGISLAAADYRYRYRMRRKGILEMPAPLWLLDWIRADMSRRAGVNYFDITDEQINAWFSRRGLRVQWVYDWQDGYTSQAGAGFGGATPVGQWPATVDVLLYAPGTWVKGEKPIIDLSAVYDSTRLRDNEYIAVFSEQASLLVKRCYASYKLSIPLCPTGVTGSTVTFDCAAAA</sequence>
<keyword evidence="3" id="KW-1185">Reference proteome</keyword>
<gene>
    <name evidence="2" type="ORF">CLV67_101301</name>
</gene>
<comment type="caution">
    <text evidence="2">The sequence shown here is derived from an EMBL/GenBank/DDBJ whole genome shotgun (WGS) entry which is preliminary data.</text>
</comment>
<feature type="region of interest" description="Disordered" evidence="1">
    <location>
        <begin position="83"/>
        <end position="118"/>
    </location>
</feature>
<feature type="compositionally biased region" description="Acidic residues" evidence="1">
    <location>
        <begin position="85"/>
        <end position="106"/>
    </location>
</feature>
<organism evidence="2 3">
    <name type="scientific">Actinoplanes italicus</name>
    <dbReference type="NCBI Taxonomy" id="113567"/>
    <lineage>
        <taxon>Bacteria</taxon>
        <taxon>Bacillati</taxon>
        <taxon>Actinomycetota</taxon>
        <taxon>Actinomycetes</taxon>
        <taxon>Micromonosporales</taxon>
        <taxon>Micromonosporaceae</taxon>
        <taxon>Actinoplanes</taxon>
    </lineage>
</organism>
<protein>
    <recommendedName>
        <fullName evidence="4">Major capsid protein</fullName>
    </recommendedName>
</protein>
<proteinExistence type="predicted"/>
<accession>A0A2T0KPB0</accession>
<dbReference type="AlphaFoldDB" id="A0A2T0KPB0"/>
<evidence type="ECO:0000313" key="2">
    <source>
        <dbReference type="EMBL" id="PRX25584.1"/>
    </source>
</evidence>
<dbReference type="RefSeq" id="WP_239166147.1">
    <property type="nucleotide sequence ID" value="NZ_BOMO01000024.1"/>
</dbReference>
<evidence type="ECO:0008006" key="4">
    <source>
        <dbReference type="Google" id="ProtNLM"/>
    </source>
</evidence>
<name>A0A2T0KPB0_9ACTN</name>
<dbReference type="EMBL" id="PVMZ01000001">
    <property type="protein sequence ID" value="PRX25584.1"/>
    <property type="molecule type" value="Genomic_DNA"/>
</dbReference>